<feature type="region of interest" description="Disordered" evidence="1">
    <location>
        <begin position="1"/>
        <end position="48"/>
    </location>
</feature>
<gene>
    <name evidence="2" type="ORF">ABW18_04120</name>
</gene>
<evidence type="ECO:0000313" key="2">
    <source>
        <dbReference type="EMBL" id="KNA92512.1"/>
    </source>
</evidence>
<proteinExistence type="predicted"/>
<feature type="compositionally biased region" description="Basic and acidic residues" evidence="1">
    <location>
        <begin position="1"/>
        <end position="13"/>
    </location>
</feature>
<reference evidence="2 3" key="1">
    <citation type="submission" date="2015-05" db="EMBL/GenBank/DDBJ databases">
        <title>Draft genome sequence of the bacterium Gordonia jacobaea a new member of the Gordonia genus.</title>
        <authorList>
            <person name="Jimenez-Galisteo G."/>
            <person name="Dominguez A."/>
            <person name="Munoz E."/>
            <person name="Vinas M."/>
        </authorList>
    </citation>
    <scope>NUCLEOTIDE SEQUENCE [LARGE SCALE GENOMIC DNA]</scope>
    <source>
        <strain evidence="3">mv1</strain>
    </source>
</reference>
<evidence type="ECO:0000313" key="3">
    <source>
        <dbReference type="Proteomes" id="UP000037247"/>
    </source>
</evidence>
<organism evidence="2 3">
    <name type="scientific">Gordonia jacobaea</name>
    <dbReference type="NCBI Taxonomy" id="122202"/>
    <lineage>
        <taxon>Bacteria</taxon>
        <taxon>Bacillati</taxon>
        <taxon>Actinomycetota</taxon>
        <taxon>Actinomycetes</taxon>
        <taxon>Mycobacteriales</taxon>
        <taxon>Gordoniaceae</taxon>
        <taxon>Gordonia</taxon>
    </lineage>
</organism>
<keyword evidence="3" id="KW-1185">Reference proteome</keyword>
<evidence type="ECO:0008006" key="4">
    <source>
        <dbReference type="Google" id="ProtNLM"/>
    </source>
</evidence>
<name>A0ABR5IFV9_9ACTN</name>
<dbReference type="RefSeq" id="WP_049697730.1">
    <property type="nucleotide sequence ID" value="NZ_JAQDQF010000002.1"/>
</dbReference>
<protein>
    <recommendedName>
        <fullName evidence="4">Ferredoxin</fullName>
    </recommendedName>
</protein>
<dbReference type="Proteomes" id="UP000037247">
    <property type="component" value="Unassembled WGS sequence"/>
</dbReference>
<sequence length="138" mass="14992">MTRAADRIEEGETPRGASPALAGWSKAPDFGDDPQRRAAVHESTARDREHYLRGGMTEIECRGCHACVLVKKTSSHHTSVQWNADARERCNELARIRAEGGNPALVPTCSRLSASIDHGVAEGIIPAESPESDPDGYW</sequence>
<feature type="compositionally biased region" description="Basic and acidic residues" evidence="1">
    <location>
        <begin position="33"/>
        <end position="48"/>
    </location>
</feature>
<dbReference type="EMBL" id="LDTZ01000014">
    <property type="protein sequence ID" value="KNA92512.1"/>
    <property type="molecule type" value="Genomic_DNA"/>
</dbReference>
<evidence type="ECO:0000256" key="1">
    <source>
        <dbReference type="SAM" id="MobiDB-lite"/>
    </source>
</evidence>
<accession>A0ABR5IFV9</accession>
<comment type="caution">
    <text evidence="2">The sequence shown here is derived from an EMBL/GenBank/DDBJ whole genome shotgun (WGS) entry which is preliminary data.</text>
</comment>